<sequence length="197" mass="22600">MKKYLLITTLFLTVTLFGQKTKFSIEANYPLPIDNNFVGENYDGIIDLGVKYQIKELETVNLGVSVNSSYYTFEEEAFFPAFDEYLKFKTSLYVIQPRFFCELNLKNVPKLHPYAGIGYSLFISKTKFSNSESNPNDESNNQSGLNLDLGLNYDITNRLYLTVSYNYFKLLQLDEAVPKTGYNTNVNILKMGVGFRI</sequence>
<dbReference type="Proteomes" id="UP000767947">
    <property type="component" value="Unassembled WGS sequence"/>
</dbReference>
<proteinExistence type="predicted"/>
<feature type="domain" description="Outer membrane protein beta-barrel" evidence="2">
    <location>
        <begin position="21"/>
        <end position="196"/>
    </location>
</feature>
<dbReference type="Gene3D" id="2.40.160.20">
    <property type="match status" value="1"/>
</dbReference>
<dbReference type="SUPFAM" id="SSF56925">
    <property type="entry name" value="OMPA-like"/>
    <property type="match status" value="1"/>
</dbReference>
<accession>A0ABX1QVC1</accession>
<organism evidence="3 4">
    <name type="scientific">Flavobacterium solisilvae</name>
    <dbReference type="NCBI Taxonomy" id="1852019"/>
    <lineage>
        <taxon>Bacteria</taxon>
        <taxon>Pseudomonadati</taxon>
        <taxon>Bacteroidota</taxon>
        <taxon>Flavobacteriia</taxon>
        <taxon>Flavobacteriales</taxon>
        <taxon>Flavobacteriaceae</taxon>
        <taxon>Flavobacterium</taxon>
    </lineage>
</organism>
<dbReference type="EMBL" id="JAAMPT010000204">
    <property type="protein sequence ID" value="NMH24882.1"/>
    <property type="molecule type" value="Genomic_DNA"/>
</dbReference>
<keyword evidence="4" id="KW-1185">Reference proteome</keyword>
<dbReference type="Pfam" id="PF13505">
    <property type="entry name" value="OMP_b-brl"/>
    <property type="match status" value="1"/>
</dbReference>
<reference evidence="3 4" key="1">
    <citation type="submission" date="2020-02" db="EMBL/GenBank/DDBJ databases">
        <title>Flavobacterium sp. genome.</title>
        <authorList>
            <person name="Jung H.S."/>
            <person name="Baek J.H."/>
            <person name="Jeon C.O."/>
        </authorList>
    </citation>
    <scope>NUCLEOTIDE SEQUENCE [LARGE SCALE GENOMIC DNA]</scope>
    <source>
        <strain evidence="3 4">SE-s27</strain>
    </source>
</reference>
<dbReference type="InterPro" id="IPR027385">
    <property type="entry name" value="Beta-barrel_OMP"/>
</dbReference>
<keyword evidence="1" id="KW-0732">Signal</keyword>
<protein>
    <submittedName>
        <fullName evidence="3">Outer membrane beta-barrel protein</fullName>
    </submittedName>
</protein>
<dbReference type="RefSeq" id="WP_169523462.1">
    <property type="nucleotide sequence ID" value="NZ_JAAMPT010000204.1"/>
</dbReference>
<comment type="caution">
    <text evidence="3">The sequence shown here is derived from an EMBL/GenBank/DDBJ whole genome shotgun (WGS) entry which is preliminary data.</text>
</comment>
<evidence type="ECO:0000313" key="3">
    <source>
        <dbReference type="EMBL" id="NMH24882.1"/>
    </source>
</evidence>
<name>A0ABX1QVC1_9FLAO</name>
<evidence type="ECO:0000256" key="1">
    <source>
        <dbReference type="ARBA" id="ARBA00022729"/>
    </source>
</evidence>
<evidence type="ECO:0000259" key="2">
    <source>
        <dbReference type="Pfam" id="PF13505"/>
    </source>
</evidence>
<dbReference type="InterPro" id="IPR011250">
    <property type="entry name" value="OMP/PagP_B-barrel"/>
</dbReference>
<gene>
    <name evidence="3" type="ORF">G6042_06325</name>
</gene>
<evidence type="ECO:0000313" key="4">
    <source>
        <dbReference type="Proteomes" id="UP000767947"/>
    </source>
</evidence>